<dbReference type="OMA" id="APEGSHW"/>
<gene>
    <name evidence="3" type="ORF">H920_12374</name>
</gene>
<dbReference type="eggNOG" id="ENOG502SZ2Z">
    <property type="taxonomic scope" value="Eukaryota"/>
</dbReference>
<protein>
    <submittedName>
        <fullName evidence="3">Dickkopf-like protein 1</fullName>
    </submittedName>
</protein>
<feature type="compositionally biased region" description="Basic and acidic residues" evidence="1">
    <location>
        <begin position="122"/>
        <end position="131"/>
    </location>
</feature>
<sequence length="226" mass="25547">MWHPLVPLLLLPCALLPASLAAPMGHDDAQESSSDFLGLQKLLQSFSRLFLKDDLLRDLGRFSAPVDFRGRPTDFHQEKNQKRRLGNKTLSSHLQIDMVTDNKTGEVLISEKVVASVEPEGSLERHPKAPKEAPVSTGRAMGSFHPEGQHHVAFWIIKMPQRKSHQDAREDGSWLSEKKHRLQAIRDGLREGTHEGVLEDGTQDSYSRLPARKTHFLYILRPSQQL</sequence>
<evidence type="ECO:0000256" key="2">
    <source>
        <dbReference type="SAM" id="SignalP"/>
    </source>
</evidence>
<feature type="region of interest" description="Disordered" evidence="1">
    <location>
        <begin position="118"/>
        <end position="137"/>
    </location>
</feature>
<evidence type="ECO:0000256" key="1">
    <source>
        <dbReference type="SAM" id="MobiDB-lite"/>
    </source>
</evidence>
<proteinExistence type="predicted"/>
<feature type="signal peptide" evidence="2">
    <location>
        <begin position="1"/>
        <end position="21"/>
    </location>
</feature>
<dbReference type="EMBL" id="KN123228">
    <property type="protein sequence ID" value="KFO26217.1"/>
    <property type="molecule type" value="Genomic_DNA"/>
</dbReference>
<name>A0A091D5C1_FUKDA</name>
<dbReference type="OrthoDB" id="6359792at2759"/>
<evidence type="ECO:0000313" key="3">
    <source>
        <dbReference type="EMBL" id="KFO26217.1"/>
    </source>
</evidence>
<dbReference type="STRING" id="885580.ENSFDAP00000014942"/>
<reference evidence="3 4" key="1">
    <citation type="submission" date="2013-11" db="EMBL/GenBank/DDBJ databases">
        <title>The Damaraland mole rat (Fukomys damarensis) genome and evolution of African mole rats.</title>
        <authorList>
            <person name="Gladyshev V.N."/>
            <person name="Fang X."/>
        </authorList>
    </citation>
    <scope>NUCLEOTIDE SEQUENCE [LARGE SCALE GENOMIC DNA]</scope>
    <source>
        <tissue evidence="3">Liver</tissue>
    </source>
</reference>
<dbReference type="Proteomes" id="UP000028990">
    <property type="component" value="Unassembled WGS sequence"/>
</dbReference>
<keyword evidence="4" id="KW-1185">Reference proteome</keyword>
<organism evidence="3 4">
    <name type="scientific">Fukomys damarensis</name>
    <name type="common">Damaraland mole rat</name>
    <name type="synonym">Cryptomys damarensis</name>
    <dbReference type="NCBI Taxonomy" id="885580"/>
    <lineage>
        <taxon>Eukaryota</taxon>
        <taxon>Metazoa</taxon>
        <taxon>Chordata</taxon>
        <taxon>Craniata</taxon>
        <taxon>Vertebrata</taxon>
        <taxon>Euteleostomi</taxon>
        <taxon>Mammalia</taxon>
        <taxon>Eutheria</taxon>
        <taxon>Euarchontoglires</taxon>
        <taxon>Glires</taxon>
        <taxon>Rodentia</taxon>
        <taxon>Hystricomorpha</taxon>
        <taxon>Bathyergidae</taxon>
        <taxon>Fukomys</taxon>
    </lineage>
</organism>
<feature type="chain" id="PRO_5001873015" evidence="2">
    <location>
        <begin position="22"/>
        <end position="226"/>
    </location>
</feature>
<evidence type="ECO:0000313" key="4">
    <source>
        <dbReference type="Proteomes" id="UP000028990"/>
    </source>
</evidence>
<dbReference type="AlphaFoldDB" id="A0A091D5C1"/>
<keyword evidence="2" id="KW-0732">Signal</keyword>
<accession>A0A091D5C1</accession>